<accession>A0ACC0EAD5</accession>
<dbReference type="Proteomes" id="UP001060170">
    <property type="component" value="Chromosome 8"/>
</dbReference>
<reference evidence="2" key="1">
    <citation type="journal article" date="2018" name="BMC Genomics">
        <title>Genomic insights into host adaptation between the wheat stripe rust pathogen (Puccinia striiformis f. sp. tritici) and the barley stripe rust pathogen (Puccinia striiformis f. sp. hordei).</title>
        <authorList>
            <person name="Xia C."/>
            <person name="Wang M."/>
            <person name="Yin C."/>
            <person name="Cornejo O.E."/>
            <person name="Hulbert S.H."/>
            <person name="Chen X."/>
        </authorList>
    </citation>
    <scope>NUCLEOTIDE SEQUENCE [LARGE SCALE GENOMIC DNA]</scope>
    <source>
        <strain evidence="2">93-210</strain>
    </source>
</reference>
<reference evidence="2" key="2">
    <citation type="journal article" date="2018" name="Mol. Plant Microbe Interact.">
        <title>Genome sequence resources for the wheat stripe rust pathogen (Puccinia striiformis f. sp. tritici) and the barley stripe rust pathogen (Puccinia striiformis f. sp. hordei).</title>
        <authorList>
            <person name="Xia C."/>
            <person name="Wang M."/>
            <person name="Yin C."/>
            <person name="Cornejo O.E."/>
            <person name="Hulbert S.H."/>
            <person name="Chen X."/>
        </authorList>
    </citation>
    <scope>NUCLEOTIDE SEQUENCE [LARGE SCALE GENOMIC DNA]</scope>
    <source>
        <strain evidence="2">93-210</strain>
    </source>
</reference>
<comment type="caution">
    <text evidence="1">The sequence shown here is derived from an EMBL/GenBank/DDBJ whole genome shotgun (WGS) entry which is preliminary data.</text>
</comment>
<keyword evidence="2" id="KW-1185">Reference proteome</keyword>
<protein>
    <submittedName>
        <fullName evidence="1">Uncharacterized protein</fullName>
    </submittedName>
</protein>
<evidence type="ECO:0000313" key="2">
    <source>
        <dbReference type="Proteomes" id="UP001060170"/>
    </source>
</evidence>
<dbReference type="EMBL" id="CM045872">
    <property type="protein sequence ID" value="KAI7949113.1"/>
    <property type="molecule type" value="Genomic_DNA"/>
</dbReference>
<organism evidence="1 2">
    <name type="scientific">Puccinia striiformis f. sp. tritici</name>
    <dbReference type="NCBI Taxonomy" id="168172"/>
    <lineage>
        <taxon>Eukaryota</taxon>
        <taxon>Fungi</taxon>
        <taxon>Dikarya</taxon>
        <taxon>Basidiomycota</taxon>
        <taxon>Pucciniomycotina</taxon>
        <taxon>Pucciniomycetes</taxon>
        <taxon>Pucciniales</taxon>
        <taxon>Pucciniaceae</taxon>
        <taxon>Puccinia</taxon>
    </lineage>
</organism>
<reference evidence="1 2" key="3">
    <citation type="journal article" date="2022" name="Microbiol. Spectr.">
        <title>Folding features and dynamics of 3D genome architecture in plant fungal pathogens.</title>
        <authorList>
            <person name="Xia C."/>
        </authorList>
    </citation>
    <scope>NUCLEOTIDE SEQUENCE [LARGE SCALE GENOMIC DNA]</scope>
    <source>
        <strain evidence="1 2">93-210</strain>
    </source>
</reference>
<sequence>MSTREGLAATPSKAKMRMWKQSQTNGIREDSVIFYDQGIPLHVFTALNKLRLVNTKASVNFKTSISTERGATLTDWDTVFNSCPWKFNTFQKEFIHAWFDAN</sequence>
<proteinExistence type="predicted"/>
<name>A0ACC0EAD5_9BASI</name>
<gene>
    <name evidence="1" type="ORF">MJO28_007934</name>
</gene>
<evidence type="ECO:0000313" key="1">
    <source>
        <dbReference type="EMBL" id="KAI7949113.1"/>
    </source>
</evidence>